<reference evidence="2" key="2">
    <citation type="journal article" date="2021" name="PeerJ">
        <title>Extensive microbial diversity within the chicken gut microbiome revealed by metagenomics and culture.</title>
        <authorList>
            <person name="Gilroy R."/>
            <person name="Ravi A."/>
            <person name="Getino M."/>
            <person name="Pursley I."/>
            <person name="Horton D.L."/>
            <person name="Alikhan N.F."/>
            <person name="Baker D."/>
            <person name="Gharbi K."/>
            <person name="Hall N."/>
            <person name="Watson M."/>
            <person name="Adriaenssens E.M."/>
            <person name="Foster-Nyarko E."/>
            <person name="Jarju S."/>
            <person name="Secka A."/>
            <person name="Antonio M."/>
            <person name="Oren A."/>
            <person name="Chaudhuri R.R."/>
            <person name="La Ragione R."/>
            <person name="Hildebrand F."/>
            <person name="Pallen M.J."/>
        </authorList>
    </citation>
    <scope>NUCLEOTIDE SEQUENCE</scope>
    <source>
        <strain evidence="2">CHK157-1446</strain>
    </source>
</reference>
<sequence length="181" mass="18777">MNKAFKIALGIGAAAAAAALAISISKKSSTTYSDEMDSDETGRLNKCDGCDSWNGDECGCDDDCGSCSKCSDGSDLGDEEEGSAGISMSGAVNNIIDGVMGGIVVAADKVSEVSTKIADYVATKLDERRDSYCEPISFSFDDDDAEETLAQKAKEFGEDAADAVKNAASEIKDAAEDAFKN</sequence>
<protein>
    <recommendedName>
        <fullName evidence="4">YtxH domain-containing protein</fullName>
    </recommendedName>
</protein>
<dbReference type="Proteomes" id="UP000823982">
    <property type="component" value="Unassembled WGS sequence"/>
</dbReference>
<accession>A0A9D1JHI1</accession>
<evidence type="ECO:0000256" key="1">
    <source>
        <dbReference type="SAM" id="SignalP"/>
    </source>
</evidence>
<feature type="chain" id="PRO_5038427564" description="YtxH domain-containing protein" evidence="1">
    <location>
        <begin position="22"/>
        <end position="181"/>
    </location>
</feature>
<gene>
    <name evidence="2" type="ORF">IAD01_00590</name>
</gene>
<reference evidence="2" key="1">
    <citation type="submission" date="2020-10" db="EMBL/GenBank/DDBJ databases">
        <authorList>
            <person name="Gilroy R."/>
        </authorList>
    </citation>
    <scope>NUCLEOTIDE SEQUENCE</scope>
    <source>
        <strain evidence="2">CHK157-1446</strain>
    </source>
</reference>
<organism evidence="2 3">
    <name type="scientific">Candidatus Faeciplasma gallinarum</name>
    <dbReference type="NCBI Taxonomy" id="2840799"/>
    <lineage>
        <taxon>Bacteria</taxon>
        <taxon>Bacillati</taxon>
        <taxon>Bacillota</taxon>
        <taxon>Clostridia</taxon>
        <taxon>Eubacteriales</taxon>
        <taxon>Oscillospiraceae</taxon>
        <taxon>Oscillospiraceae incertae sedis</taxon>
        <taxon>Candidatus Faeciplasma</taxon>
    </lineage>
</organism>
<evidence type="ECO:0000313" key="3">
    <source>
        <dbReference type="Proteomes" id="UP000823982"/>
    </source>
</evidence>
<proteinExistence type="predicted"/>
<feature type="signal peptide" evidence="1">
    <location>
        <begin position="1"/>
        <end position="21"/>
    </location>
</feature>
<dbReference type="EMBL" id="DVIR01000006">
    <property type="protein sequence ID" value="HIS23894.1"/>
    <property type="molecule type" value="Genomic_DNA"/>
</dbReference>
<evidence type="ECO:0000313" key="2">
    <source>
        <dbReference type="EMBL" id="HIS23894.1"/>
    </source>
</evidence>
<comment type="caution">
    <text evidence="2">The sequence shown here is derived from an EMBL/GenBank/DDBJ whole genome shotgun (WGS) entry which is preliminary data.</text>
</comment>
<dbReference type="AlphaFoldDB" id="A0A9D1JHI1"/>
<keyword evidence="1" id="KW-0732">Signal</keyword>
<evidence type="ECO:0008006" key="4">
    <source>
        <dbReference type="Google" id="ProtNLM"/>
    </source>
</evidence>
<name>A0A9D1JHI1_9FIRM</name>